<evidence type="ECO:0000313" key="2">
    <source>
        <dbReference type="Proteomes" id="UP000637643"/>
    </source>
</evidence>
<gene>
    <name evidence="1" type="ORF">GCM10010912_61380</name>
</gene>
<reference evidence="1" key="1">
    <citation type="journal article" date="2014" name="Int. J. Syst. Evol. Microbiol.">
        <title>Complete genome sequence of Corynebacterium casei LMG S-19264T (=DSM 44701T), isolated from a smear-ripened cheese.</title>
        <authorList>
            <consortium name="US DOE Joint Genome Institute (JGI-PGF)"/>
            <person name="Walter F."/>
            <person name="Albersmeier A."/>
            <person name="Kalinowski J."/>
            <person name="Ruckert C."/>
        </authorList>
    </citation>
    <scope>NUCLEOTIDE SEQUENCE</scope>
    <source>
        <strain evidence="1">CGMCC 1.16134</strain>
    </source>
</reference>
<comment type="caution">
    <text evidence="1">The sequence shown here is derived from an EMBL/GenBank/DDBJ whole genome shotgun (WGS) entry which is preliminary data.</text>
</comment>
<dbReference type="AlphaFoldDB" id="A0A917FWJ0"/>
<accession>A0A917FWJ0</accession>
<organism evidence="1 2">
    <name type="scientific">Paenibacillus albidus</name>
    <dbReference type="NCBI Taxonomy" id="2041023"/>
    <lineage>
        <taxon>Bacteria</taxon>
        <taxon>Bacillati</taxon>
        <taxon>Bacillota</taxon>
        <taxon>Bacilli</taxon>
        <taxon>Bacillales</taxon>
        <taxon>Paenibacillaceae</taxon>
        <taxon>Paenibacillus</taxon>
    </lineage>
</organism>
<evidence type="ECO:0000313" key="1">
    <source>
        <dbReference type="EMBL" id="GGG08497.1"/>
    </source>
</evidence>
<keyword evidence="2" id="KW-1185">Reference proteome</keyword>
<proteinExistence type="predicted"/>
<sequence>MTGANRWINKRLNHLALSVKPGTWKYRFPAFCSNSYIILDHSLMTPYCGRAAVHANVTLAREKDLRIPKKRLQ</sequence>
<dbReference type="EMBL" id="BMKR01000045">
    <property type="protein sequence ID" value="GGG08497.1"/>
    <property type="molecule type" value="Genomic_DNA"/>
</dbReference>
<protein>
    <submittedName>
        <fullName evidence="1">Uncharacterized protein</fullName>
    </submittedName>
</protein>
<dbReference type="Proteomes" id="UP000637643">
    <property type="component" value="Unassembled WGS sequence"/>
</dbReference>
<name>A0A917FWJ0_9BACL</name>
<reference evidence="1" key="2">
    <citation type="submission" date="2020-09" db="EMBL/GenBank/DDBJ databases">
        <authorList>
            <person name="Sun Q."/>
            <person name="Zhou Y."/>
        </authorList>
    </citation>
    <scope>NUCLEOTIDE SEQUENCE</scope>
    <source>
        <strain evidence="1">CGMCC 1.16134</strain>
    </source>
</reference>